<dbReference type="AlphaFoldDB" id="G0VF88"/>
<dbReference type="HOGENOM" id="CLU_024075_0_0_1"/>
<dbReference type="InterPro" id="IPR018843">
    <property type="entry name" value="Utp8_b-prop"/>
</dbReference>
<feature type="domain" description="Utp8 beta-propeller" evidence="1">
    <location>
        <begin position="1"/>
        <end position="379"/>
    </location>
</feature>
<dbReference type="FunCoup" id="G0VF88">
    <property type="interactions" value="375"/>
</dbReference>
<dbReference type="eggNOG" id="ENOG502QQ4S">
    <property type="taxonomic scope" value="Eukaryota"/>
</dbReference>
<dbReference type="SUPFAM" id="SSF50978">
    <property type="entry name" value="WD40 repeat-like"/>
    <property type="match status" value="1"/>
</dbReference>
<accession>G0VF88</accession>
<evidence type="ECO:0000313" key="3">
    <source>
        <dbReference type="EMBL" id="CCC70153.1"/>
    </source>
</evidence>
<dbReference type="InterPro" id="IPR036322">
    <property type="entry name" value="WD40_repeat_dom_sf"/>
</dbReference>
<feature type="domain" description="Utp8 C-terminal" evidence="2">
    <location>
        <begin position="389"/>
        <end position="671"/>
    </location>
</feature>
<dbReference type="InParanoid" id="G0VF88"/>
<dbReference type="GO" id="GO:0045943">
    <property type="term" value="P:positive regulation of transcription by RNA polymerase I"/>
    <property type="evidence" value="ECO:0007669"/>
    <property type="project" value="EnsemblFungi"/>
</dbReference>
<reference key="2">
    <citation type="submission" date="2011-08" db="EMBL/GenBank/DDBJ databases">
        <title>Genome sequence of Naumovozyma castellii.</title>
        <authorList>
            <person name="Gordon J.L."/>
            <person name="Armisen D."/>
            <person name="Proux-Wera E."/>
            <person name="OhEigeartaigh S.S."/>
            <person name="Byrne K.P."/>
            <person name="Wolfe K.H."/>
        </authorList>
    </citation>
    <scope>NUCLEOTIDE SEQUENCE</scope>
    <source>
        <strain>Type strain:CBS 4309</strain>
    </source>
</reference>
<evidence type="ECO:0000313" key="4">
    <source>
        <dbReference type="Proteomes" id="UP000001640"/>
    </source>
</evidence>
<dbReference type="GO" id="GO:0034455">
    <property type="term" value="C:t-UTP complex"/>
    <property type="evidence" value="ECO:0007669"/>
    <property type="project" value="EnsemblFungi"/>
</dbReference>
<dbReference type="OrthoDB" id="4055624at2759"/>
<dbReference type="OMA" id="IVTCPNL"/>
<reference evidence="3 4" key="1">
    <citation type="journal article" date="2011" name="Proc. Natl. Acad. Sci. U.S.A.">
        <title>Evolutionary erosion of yeast sex chromosomes by mating-type switching accidents.</title>
        <authorList>
            <person name="Gordon J.L."/>
            <person name="Armisen D."/>
            <person name="Proux-Wera E."/>
            <person name="Oheigeartaigh S.S."/>
            <person name="Byrne K.P."/>
            <person name="Wolfe K.H."/>
        </authorList>
    </citation>
    <scope>NUCLEOTIDE SEQUENCE [LARGE SCALE GENOMIC DNA]</scope>
    <source>
        <strain evidence="4">ATCC 76901 / BCRC 22586 / CBS 4309 / NBRC 1992 / NRRL Y-12630</strain>
    </source>
</reference>
<proteinExistence type="predicted"/>
<dbReference type="InterPro" id="IPR053881">
    <property type="entry name" value="Utp8_C"/>
</dbReference>
<dbReference type="GO" id="GO:0033553">
    <property type="term" value="C:rDNA heterochromatin"/>
    <property type="evidence" value="ECO:0007669"/>
    <property type="project" value="EnsemblFungi"/>
</dbReference>
<dbReference type="Proteomes" id="UP000001640">
    <property type="component" value="Chromosome 5"/>
</dbReference>
<dbReference type="STRING" id="1064592.G0VF88"/>
<dbReference type="GO" id="GO:0032040">
    <property type="term" value="C:small-subunit processome"/>
    <property type="evidence" value="ECO:0007669"/>
    <property type="project" value="EnsemblFungi"/>
</dbReference>
<evidence type="ECO:0008006" key="5">
    <source>
        <dbReference type="Google" id="ProtNLM"/>
    </source>
</evidence>
<dbReference type="GO" id="GO:0000462">
    <property type="term" value="P:maturation of SSU-rRNA from tricistronic rRNA transcript (SSU-rRNA, 5.8S rRNA, LSU-rRNA)"/>
    <property type="evidence" value="ECO:0007669"/>
    <property type="project" value="EnsemblFungi"/>
</dbReference>
<dbReference type="Pfam" id="PF22542">
    <property type="entry name" value="Utp8_C"/>
    <property type="match status" value="1"/>
</dbReference>
<dbReference type="RefSeq" id="XP_003676514.1">
    <property type="nucleotide sequence ID" value="XM_003676466.1"/>
</dbReference>
<dbReference type="GO" id="GO:0034511">
    <property type="term" value="F:U3 snoRNA binding"/>
    <property type="evidence" value="ECO:0007669"/>
    <property type="project" value="EnsemblFungi"/>
</dbReference>
<dbReference type="EMBL" id="HE576756">
    <property type="protein sequence ID" value="CCC70153.1"/>
    <property type="molecule type" value="Genomic_DNA"/>
</dbReference>
<dbReference type="KEGG" id="ncs:NCAS_0E00830"/>
<organism evidence="3 4">
    <name type="scientific">Naumovozyma castellii</name>
    <name type="common">Yeast</name>
    <name type="synonym">Saccharomyces castellii</name>
    <dbReference type="NCBI Taxonomy" id="27288"/>
    <lineage>
        <taxon>Eukaryota</taxon>
        <taxon>Fungi</taxon>
        <taxon>Dikarya</taxon>
        <taxon>Ascomycota</taxon>
        <taxon>Saccharomycotina</taxon>
        <taxon>Saccharomycetes</taxon>
        <taxon>Saccharomycetales</taxon>
        <taxon>Saccharomycetaceae</taxon>
        <taxon>Naumovozyma</taxon>
    </lineage>
</organism>
<dbReference type="GeneID" id="96903786"/>
<sequence>MPSLSQPFRLTILPKIASLSNFALQSDYIQVNDSTFSPTTNKITIGISGSSVSQYIVNPTPKLIFNFPIPSTNIVTACNVFEQKGSSEETWCFATMANKTSTLNLINKNQYQTNEEESGDSAPSDSSVTSEFKIKADDHVVDIKILNKKKIIVVLKNGKIQTYDFELKLLNSINMAYNNVRFVEHFHEDGKDFMFVLCDLENDKVCLKLFQINENIETINDSAIELTSTILENFPLENAKFCYQFGKFYKLTDDKILVYSLPQFQFQYSITLPMITDLKEGERVVSFKPISPNRILLTVNNKIYLLDLIHNSILSERELTHLKTFQLLKTAVVDTNINQNRTLAIGVSTKFGSNPTSSLELLNVDVGTSTIKDSLGKSFQTSSTENNVQSLKSLFDDENDYSDKKKQVKNFNYEKIYKELVDSKNDVTKFDDIFFKSFDIKKEYYTEKDRFIYNHEFLVQIIDLIFETFKEEYPKTFTYLLTDPLFPLERTKGLLARLNNHPRLFKQAIVTCPNLPLNELLAELFTISNGELSLDISLRILQDYTRDSIKKELKKLPKIEVENFIEFIIDEESDIKDTTNAPHLFQLLSLVVDSIGLFALDNAVLERLSKYIDEQVAIAQSNTELWHLLDYSNVLAYKNDKFVTSTSKDSNTSLKLQEEVLPKYSVEYLDL</sequence>
<evidence type="ECO:0000259" key="2">
    <source>
        <dbReference type="Pfam" id="PF22542"/>
    </source>
</evidence>
<dbReference type="GO" id="GO:0006409">
    <property type="term" value="P:tRNA export from nucleus"/>
    <property type="evidence" value="ECO:0007669"/>
    <property type="project" value="EnsemblFungi"/>
</dbReference>
<keyword evidence="4" id="KW-1185">Reference proteome</keyword>
<evidence type="ECO:0000259" key="1">
    <source>
        <dbReference type="Pfam" id="PF10395"/>
    </source>
</evidence>
<gene>
    <name evidence="3" type="primary">NCAS0E00830</name>
    <name evidence="3" type="ordered locus">NCAS_0E00830</name>
</gene>
<dbReference type="Pfam" id="PF10395">
    <property type="entry name" value="Utp8_b_propeller"/>
    <property type="match status" value="1"/>
</dbReference>
<name>G0VF88_NAUCA</name>
<dbReference type="GO" id="GO:0000049">
    <property type="term" value="F:tRNA binding"/>
    <property type="evidence" value="ECO:0007669"/>
    <property type="project" value="EnsemblFungi"/>
</dbReference>
<protein>
    <recommendedName>
        <fullName evidence="5">U3 small nucleolar RNA-associated protein 8</fullName>
    </recommendedName>
</protein>